<dbReference type="SUPFAM" id="SSF49464">
    <property type="entry name" value="Carboxypeptidase regulatory domain-like"/>
    <property type="match status" value="1"/>
</dbReference>
<dbReference type="NCBIfam" id="TIGR01782">
    <property type="entry name" value="TonB-Xanth-Caul"/>
    <property type="match status" value="1"/>
</dbReference>
<dbReference type="Proteomes" id="UP001363035">
    <property type="component" value="Unassembled WGS sequence"/>
</dbReference>
<dbReference type="InterPro" id="IPR000531">
    <property type="entry name" value="Beta-barrel_TonB"/>
</dbReference>
<feature type="domain" description="TonB-dependent receptor plug" evidence="6">
    <location>
        <begin position="141"/>
        <end position="244"/>
    </location>
</feature>
<dbReference type="Gene3D" id="2.40.170.20">
    <property type="entry name" value="TonB-dependent receptor, beta-barrel domain"/>
    <property type="match status" value="1"/>
</dbReference>
<dbReference type="Gene3D" id="2.170.130.10">
    <property type="entry name" value="TonB-dependent receptor, plug domain"/>
    <property type="match status" value="1"/>
</dbReference>
<evidence type="ECO:0000256" key="4">
    <source>
        <dbReference type="RuleBase" id="RU003357"/>
    </source>
</evidence>
<gene>
    <name evidence="7" type="ORF">VJ786_09990</name>
</gene>
<dbReference type="InterPro" id="IPR037066">
    <property type="entry name" value="Plug_dom_sf"/>
</dbReference>
<feature type="domain" description="TonB-dependent receptor-like beta-barrel" evidence="5">
    <location>
        <begin position="449"/>
        <end position="928"/>
    </location>
</feature>
<reference evidence="7 8" key="1">
    <citation type="submission" date="2024-01" db="EMBL/GenBank/DDBJ databases">
        <title>Sphingobacterium tenebrionis sp. nov., a novel endophyte isolated from tenebrio molitor intestines.</title>
        <authorList>
            <person name="Zhang C."/>
        </authorList>
    </citation>
    <scope>NUCLEOTIDE SEQUENCE [LARGE SCALE GENOMIC DNA]</scope>
    <source>
        <strain evidence="7 8">PU5-4</strain>
    </source>
</reference>
<dbReference type="InterPro" id="IPR036942">
    <property type="entry name" value="Beta-barrel_TonB_sf"/>
</dbReference>
<dbReference type="SUPFAM" id="SSF56935">
    <property type="entry name" value="Porins"/>
    <property type="match status" value="1"/>
</dbReference>
<proteinExistence type="inferred from homology"/>
<dbReference type="InterPro" id="IPR010104">
    <property type="entry name" value="TonB_rcpt_bac"/>
</dbReference>
<dbReference type="InterPro" id="IPR008969">
    <property type="entry name" value="CarboxyPept-like_regulatory"/>
</dbReference>
<protein>
    <submittedName>
        <fullName evidence="7">TonB-dependent receptor</fullName>
    </submittedName>
</protein>
<comment type="caution">
    <text evidence="7">The sequence shown here is derived from an EMBL/GenBank/DDBJ whole genome shotgun (WGS) entry which is preliminary data.</text>
</comment>
<dbReference type="Pfam" id="PF00593">
    <property type="entry name" value="TonB_dep_Rec_b-barrel"/>
    <property type="match status" value="1"/>
</dbReference>
<keyword evidence="8" id="KW-1185">Reference proteome</keyword>
<keyword evidence="3" id="KW-0998">Cell outer membrane</keyword>
<evidence type="ECO:0000259" key="5">
    <source>
        <dbReference type="Pfam" id="PF00593"/>
    </source>
</evidence>
<dbReference type="PANTHER" id="PTHR40980">
    <property type="entry name" value="PLUG DOMAIN-CONTAINING PROTEIN"/>
    <property type="match status" value="1"/>
</dbReference>
<keyword evidence="2 4" id="KW-0472">Membrane</keyword>
<dbReference type="RefSeq" id="WP_134776900.1">
    <property type="nucleotide sequence ID" value="NZ_JAYLLN010000022.1"/>
</dbReference>
<name>A0ABU8I710_9SPHI</name>
<evidence type="ECO:0000313" key="7">
    <source>
        <dbReference type="EMBL" id="MEI5985234.1"/>
    </source>
</evidence>
<accession>A0ABU8I710</accession>
<evidence type="ECO:0000259" key="6">
    <source>
        <dbReference type="Pfam" id="PF07715"/>
    </source>
</evidence>
<dbReference type="Pfam" id="PF13715">
    <property type="entry name" value="CarbopepD_reg_2"/>
    <property type="match status" value="1"/>
</dbReference>
<dbReference type="EMBL" id="JAYLLN010000022">
    <property type="protein sequence ID" value="MEI5985234.1"/>
    <property type="molecule type" value="Genomic_DNA"/>
</dbReference>
<dbReference type="InterPro" id="IPR012910">
    <property type="entry name" value="Plug_dom"/>
</dbReference>
<evidence type="ECO:0000313" key="8">
    <source>
        <dbReference type="Proteomes" id="UP001363035"/>
    </source>
</evidence>
<evidence type="ECO:0000256" key="1">
    <source>
        <dbReference type="ARBA" id="ARBA00004442"/>
    </source>
</evidence>
<keyword evidence="4" id="KW-0798">TonB box</keyword>
<comment type="similarity">
    <text evidence="4">Belongs to the TonB-dependent receptor family.</text>
</comment>
<evidence type="ECO:0000256" key="2">
    <source>
        <dbReference type="ARBA" id="ARBA00023136"/>
    </source>
</evidence>
<organism evidence="7 8">
    <name type="scientific">Sphingobacterium tenebrionis</name>
    <dbReference type="NCBI Taxonomy" id="3111775"/>
    <lineage>
        <taxon>Bacteria</taxon>
        <taxon>Pseudomonadati</taxon>
        <taxon>Bacteroidota</taxon>
        <taxon>Sphingobacteriia</taxon>
        <taxon>Sphingobacteriales</taxon>
        <taxon>Sphingobacteriaceae</taxon>
        <taxon>Sphingobacterium</taxon>
    </lineage>
</organism>
<keyword evidence="7" id="KW-0675">Receptor</keyword>
<sequence length="963" mass="106721">MQKIKSNKKMKPHRICLAIGFFIILLVSGNKELSAQVIKSNVIGATGNLPGATVKGLTFKNSVTTNLQGEFTIVAPDTGMAKLEITYIGYQPMEIELHVKKGINSLSPIELSEGANAHIQEILLSGTMAPSQAKALAIKKQSNAIMDVLAADAIGKLPDRNAAEAVQRMQGVAVARYHGEADRAAVRGTPFSWTSVLFNGSRLPSADVLGNRSTVLDAIPSEIIQYVQVAKAITPEMEGDAIGGSINFITRTAPAKRTLNVSAAGGYNTFSQNGTYNGSLVYGDRFFNNKLGVILSSAIWTRKWGSDSFDVSYNTGLSNEQQKNSIGSVMLKRYLGERQTKGVNLGAEYKINAGNKVFVRGMLNKFEDIRPVYEAYVDYNKSRYQYNNRYSHYNTTINGIELGGESQLANNVVLDWTLSDYKSKYYLNTPPANERKGLPIATFQQKIQSGFDNLSNDGLRYWEFDSPNAVGGSPNDFQSGVKDPLENMDPNKLKLNQLVIAKLDNNERDQVGQLNLKWTASSKVKFQIGGKFRHKFRENKFGANHVYLASASLGIPNSAPALSLAELNRQDFPAGVEYFDHLNGNYEAFKLDPLTKNQILDLFDPNFLDQHGFKDYTDAASAASEYSGYENVSAGYIMLDYDLSDRLKMLVGVRNEYTHMELNGQRAVPKDKTSELIPAQTKNDYNSLLPMLHFKYKLSENANLRTAYTRTFIRPNFGDMSPGSSIDRTSAIITISQGNPDLKPTFSNNFDLMGEYYFDNIGILTAGIFYKDIQDVIFTDISQQEIEGQLFRISQAKNLNNASTLGLEAGINKRFDFLPGFMSNLGMEVNYSYIDSKTKVPRLGNAGIIDKSPLPNQSKHLMNAILFYENNALMIRLAGNYRAKSLEGIDQTLGPDFYKWSAGTFSLDFSGTVTLTRNLKAFVELNNINNSATTVYLGDSRRTVSQEVYGSRGQAGIRWDILK</sequence>
<dbReference type="Pfam" id="PF07715">
    <property type="entry name" value="Plug"/>
    <property type="match status" value="1"/>
</dbReference>
<comment type="subcellular location">
    <subcellularLocation>
        <location evidence="1 4">Cell outer membrane</location>
    </subcellularLocation>
</comment>
<evidence type="ECO:0000256" key="3">
    <source>
        <dbReference type="ARBA" id="ARBA00023237"/>
    </source>
</evidence>
<dbReference type="PANTHER" id="PTHR40980:SF4">
    <property type="entry name" value="TONB-DEPENDENT RECEPTOR-LIKE BETA-BARREL DOMAIN-CONTAINING PROTEIN"/>
    <property type="match status" value="1"/>
</dbReference>